<keyword evidence="2 6" id="KW-0812">Transmembrane</keyword>
<dbReference type="KEGG" id="mrtj:KHC33_04550"/>
<dbReference type="GeneID" id="65096428"/>
<feature type="transmembrane region" description="Helical" evidence="6">
    <location>
        <begin position="173"/>
        <end position="194"/>
    </location>
</feature>
<name>A0A8E7AYH7_9EURY</name>
<feature type="transmembrane region" description="Helical" evidence="6">
    <location>
        <begin position="117"/>
        <end position="134"/>
    </location>
</feature>
<accession>A0A8E7AYH7</accession>
<feature type="transmembrane region" description="Helical" evidence="6">
    <location>
        <begin position="55"/>
        <end position="79"/>
    </location>
</feature>
<evidence type="ECO:0000256" key="6">
    <source>
        <dbReference type="SAM" id="Phobius"/>
    </source>
</evidence>
<dbReference type="InterPro" id="IPR023271">
    <property type="entry name" value="Aquaporin-like"/>
</dbReference>
<dbReference type="RefSeq" id="WP_214420568.1">
    <property type="nucleotide sequence ID" value="NZ_CP075546.1"/>
</dbReference>
<gene>
    <name evidence="7" type="ORF">KHC33_04550</name>
</gene>
<proteinExistence type="inferred from homology"/>
<evidence type="ECO:0000256" key="2">
    <source>
        <dbReference type="ARBA" id="ARBA00022692"/>
    </source>
</evidence>
<comment type="similarity">
    <text evidence="5">Belongs to the FNT transporter (TC 1.A.16) family.</text>
</comment>
<dbReference type="InterPro" id="IPR000292">
    <property type="entry name" value="For/NO2_transpt"/>
</dbReference>
<dbReference type="InterPro" id="IPR024002">
    <property type="entry name" value="For/NO2_transpt_CS"/>
</dbReference>
<dbReference type="Gene3D" id="1.20.1080.10">
    <property type="entry name" value="Glycerol uptake facilitator protein"/>
    <property type="match status" value="1"/>
</dbReference>
<evidence type="ECO:0000313" key="7">
    <source>
        <dbReference type="EMBL" id="QVV89780.1"/>
    </source>
</evidence>
<sequence length="286" mass="29647">MSYHSPYEIIAQGAKAGRYRMSLPGWNLLLRGGMAGAYMGMGGVLMIIVSSGVAATLGIGIAQFLMGLVFPLGLILIVLTGAELFTGDAMLAPFAAFSFNTGILSVLRIWILSYLGNIIGAFGFAGLITFGVLLQPGSEGYAAGSYAVSMVAFAAERCSYPGAAGILSCFLKALAAGWLLNLAVLLGICADDAIGKIAGIWFPSMALASTGMEHAITNACLIPAGLFSAPYLTPLQVAEVGPLAGNLAWSVFLLNNLLPVTLGNLVGGLVFSGILLWIAFQKEIRS</sequence>
<dbReference type="AlphaFoldDB" id="A0A8E7AYH7"/>
<protein>
    <submittedName>
        <fullName evidence="7">Formate/nitrite transporter family protein</fullName>
    </submittedName>
</protein>
<feature type="transmembrane region" description="Helical" evidence="6">
    <location>
        <begin position="91"/>
        <end position="111"/>
    </location>
</feature>
<comment type="subcellular location">
    <subcellularLocation>
        <location evidence="1">Membrane</location>
        <topology evidence="1">Multi-pass membrane protein</topology>
    </subcellularLocation>
</comment>
<dbReference type="GO" id="GO:0005886">
    <property type="term" value="C:plasma membrane"/>
    <property type="evidence" value="ECO:0007669"/>
    <property type="project" value="TreeGrafter"/>
</dbReference>
<dbReference type="PANTHER" id="PTHR30520:SF6">
    <property type="entry name" value="FORMATE_NITRATE FAMILY TRANSPORTER (EUROFUNG)"/>
    <property type="match status" value="1"/>
</dbReference>
<dbReference type="GO" id="GO:0015499">
    <property type="term" value="F:formate transmembrane transporter activity"/>
    <property type="evidence" value="ECO:0007669"/>
    <property type="project" value="TreeGrafter"/>
</dbReference>
<keyword evidence="3 6" id="KW-1133">Transmembrane helix</keyword>
<organism evidence="7 8">
    <name type="scientific">Methanospirillum purgamenti</name>
    <dbReference type="NCBI Taxonomy" id="2834276"/>
    <lineage>
        <taxon>Archaea</taxon>
        <taxon>Methanobacteriati</taxon>
        <taxon>Methanobacteriota</taxon>
        <taxon>Stenosarchaea group</taxon>
        <taxon>Methanomicrobia</taxon>
        <taxon>Methanomicrobiales</taxon>
        <taxon>Methanospirillaceae</taxon>
        <taxon>Methanospirillum</taxon>
    </lineage>
</organism>
<evidence type="ECO:0000256" key="1">
    <source>
        <dbReference type="ARBA" id="ARBA00004141"/>
    </source>
</evidence>
<dbReference type="Proteomes" id="UP000680656">
    <property type="component" value="Chromosome"/>
</dbReference>
<evidence type="ECO:0000313" key="8">
    <source>
        <dbReference type="Proteomes" id="UP000680656"/>
    </source>
</evidence>
<evidence type="ECO:0000256" key="5">
    <source>
        <dbReference type="ARBA" id="ARBA00049660"/>
    </source>
</evidence>
<reference evidence="7 8" key="1">
    <citation type="submission" date="2021-05" db="EMBL/GenBank/DDBJ databases">
        <title>A novel Methanospirillum isolate from a pyrite-forming mixed culture.</title>
        <authorList>
            <person name="Bunk B."/>
            <person name="Sproer C."/>
            <person name="Spring S."/>
            <person name="Pester M."/>
        </authorList>
    </citation>
    <scope>NUCLEOTIDE SEQUENCE [LARGE SCALE GENOMIC DNA]</scope>
    <source>
        <strain evidence="7 8">J.3.6.1-F.2.7.3</strain>
    </source>
</reference>
<dbReference type="Pfam" id="PF01226">
    <property type="entry name" value="Form_Nir_trans"/>
    <property type="match status" value="1"/>
</dbReference>
<dbReference type="PANTHER" id="PTHR30520">
    <property type="entry name" value="FORMATE TRANSPORTER-RELATED"/>
    <property type="match status" value="1"/>
</dbReference>
<keyword evidence="4 6" id="KW-0472">Membrane</keyword>
<feature type="transmembrane region" description="Helical" evidence="6">
    <location>
        <begin position="28"/>
        <end position="49"/>
    </location>
</feature>
<evidence type="ECO:0000256" key="4">
    <source>
        <dbReference type="ARBA" id="ARBA00023136"/>
    </source>
</evidence>
<keyword evidence="8" id="KW-1185">Reference proteome</keyword>
<evidence type="ECO:0000256" key="3">
    <source>
        <dbReference type="ARBA" id="ARBA00022989"/>
    </source>
</evidence>
<feature type="transmembrane region" description="Helical" evidence="6">
    <location>
        <begin position="257"/>
        <end position="280"/>
    </location>
</feature>
<dbReference type="EMBL" id="CP075546">
    <property type="protein sequence ID" value="QVV89780.1"/>
    <property type="molecule type" value="Genomic_DNA"/>
</dbReference>
<dbReference type="PROSITE" id="PS01005">
    <property type="entry name" value="FORMATE_NITRITE_TP_1"/>
    <property type="match status" value="1"/>
</dbReference>
<feature type="transmembrane region" description="Helical" evidence="6">
    <location>
        <begin position="215"/>
        <end position="237"/>
    </location>
</feature>